<dbReference type="EMBL" id="LC625835">
    <property type="protein sequence ID" value="BCU03058.1"/>
    <property type="molecule type" value="Genomic_DNA"/>
</dbReference>
<evidence type="ECO:0000313" key="2">
    <source>
        <dbReference type="Proteomes" id="UP001253637"/>
    </source>
</evidence>
<name>A0A811BMN0_9VIRU</name>
<dbReference type="Proteomes" id="UP001253637">
    <property type="component" value="Segment"/>
</dbReference>
<organism evidence="1 2">
    <name type="scientific">Pandoravirus japonicus</name>
    <dbReference type="NCBI Taxonomy" id="2823154"/>
    <lineage>
        <taxon>Viruses</taxon>
        <taxon>Pandoravirus</taxon>
    </lineage>
</organism>
<reference evidence="1" key="1">
    <citation type="submission" date="2021-04" db="EMBL/GenBank/DDBJ databases">
        <title>Draft Genome Sequence of Pandoravirus japonicus, Isolated from the Sabaishi River of Niigata, Japan.</title>
        <authorList>
            <person name="Hosokawa N."/>
            <person name="Takahashi H."/>
            <person name="Aoki K."/>
            <person name="Takemura M."/>
        </authorList>
    </citation>
    <scope>NUCLEOTIDE SEQUENCE</scope>
</reference>
<evidence type="ECO:0000313" key="1">
    <source>
        <dbReference type="EMBL" id="BCU03058.1"/>
    </source>
</evidence>
<accession>A0A811BMN0</accession>
<sequence length="93" mass="10266">MASLSICRCFNLTLFVAPPPSPPRSASPHGLACVFCRLTPDGASSKKKHARCLQIAPRGPLYLSFCFDFFCFVRVRLAAADHLGAERTRKKKI</sequence>
<proteinExistence type="predicted"/>
<protein>
    <submittedName>
        <fullName evidence="1">Uncharacterized protein</fullName>
    </submittedName>
</protein>